<sequence length="133" mass="14679">MTSVGPTTAHATSQYRRHVVISGGFLVARLLHLVVGIYLVLWTLVLMLVPVIEAKVLNVHNPMFSAITLGTLDSAHDVAVAGLANRPLQWQSPHDWTREHCAQGPRRGSELQPNYTHFGRRKGGRCGRPARGR</sequence>
<evidence type="ECO:0000256" key="2">
    <source>
        <dbReference type="SAM" id="Phobius"/>
    </source>
</evidence>
<feature type="compositionally biased region" description="Basic residues" evidence="1">
    <location>
        <begin position="118"/>
        <end position="133"/>
    </location>
</feature>
<evidence type="ECO:0000313" key="5">
    <source>
        <dbReference type="Proteomes" id="UP000332933"/>
    </source>
</evidence>
<accession>A0A485KGQ2</accession>
<proteinExistence type="predicted"/>
<evidence type="ECO:0000313" key="4">
    <source>
        <dbReference type="EMBL" id="VFT81478.1"/>
    </source>
</evidence>
<dbReference type="Proteomes" id="UP000332933">
    <property type="component" value="Unassembled WGS sequence"/>
</dbReference>
<protein>
    <submittedName>
        <fullName evidence="4">Aste57867_4364 protein</fullName>
    </submittedName>
</protein>
<reference evidence="3" key="2">
    <citation type="submission" date="2019-06" db="EMBL/GenBank/DDBJ databases">
        <title>Genomics analysis of Aphanomyces spp. identifies a new class of oomycete effector associated with host adaptation.</title>
        <authorList>
            <person name="Gaulin E."/>
        </authorList>
    </citation>
    <scope>NUCLEOTIDE SEQUENCE</scope>
    <source>
        <strain evidence="3">CBS 578.67</strain>
    </source>
</reference>
<keyword evidence="2" id="KW-0812">Transmembrane</keyword>
<organism evidence="4 5">
    <name type="scientific">Aphanomyces stellatus</name>
    <dbReference type="NCBI Taxonomy" id="120398"/>
    <lineage>
        <taxon>Eukaryota</taxon>
        <taxon>Sar</taxon>
        <taxon>Stramenopiles</taxon>
        <taxon>Oomycota</taxon>
        <taxon>Saprolegniomycetes</taxon>
        <taxon>Saprolegniales</taxon>
        <taxon>Verrucalvaceae</taxon>
        <taxon>Aphanomyces</taxon>
    </lineage>
</organism>
<feature type="transmembrane region" description="Helical" evidence="2">
    <location>
        <begin position="30"/>
        <end position="52"/>
    </location>
</feature>
<keyword evidence="2" id="KW-0472">Membrane</keyword>
<reference evidence="4 5" key="1">
    <citation type="submission" date="2019-03" db="EMBL/GenBank/DDBJ databases">
        <authorList>
            <person name="Gaulin E."/>
            <person name="Dumas B."/>
        </authorList>
    </citation>
    <scope>NUCLEOTIDE SEQUENCE [LARGE SCALE GENOMIC DNA]</scope>
    <source>
        <strain evidence="4">CBS 568.67</strain>
    </source>
</reference>
<gene>
    <name evidence="4" type="primary">Aste57867_4364</name>
    <name evidence="3" type="ORF">As57867_004352</name>
    <name evidence="4" type="ORF">ASTE57867_4364</name>
</gene>
<dbReference type="AlphaFoldDB" id="A0A485KGQ2"/>
<keyword evidence="5" id="KW-1185">Reference proteome</keyword>
<dbReference type="EMBL" id="CAADRA010001055">
    <property type="protein sequence ID" value="VFT81478.1"/>
    <property type="molecule type" value="Genomic_DNA"/>
</dbReference>
<keyword evidence="2" id="KW-1133">Transmembrane helix</keyword>
<dbReference type="EMBL" id="VJMH01001055">
    <property type="protein sequence ID" value="KAF0713398.1"/>
    <property type="molecule type" value="Genomic_DNA"/>
</dbReference>
<evidence type="ECO:0000313" key="3">
    <source>
        <dbReference type="EMBL" id="KAF0713398.1"/>
    </source>
</evidence>
<name>A0A485KGQ2_9STRA</name>
<evidence type="ECO:0000256" key="1">
    <source>
        <dbReference type="SAM" id="MobiDB-lite"/>
    </source>
</evidence>
<feature type="region of interest" description="Disordered" evidence="1">
    <location>
        <begin position="99"/>
        <end position="133"/>
    </location>
</feature>